<keyword evidence="4 7" id="KW-0812">Transmembrane</keyword>
<evidence type="ECO:0000259" key="8">
    <source>
        <dbReference type="Pfam" id="PF00924"/>
    </source>
</evidence>
<keyword evidence="3" id="KW-1003">Cell membrane</keyword>
<dbReference type="KEGG" id="fax:FUAX_10780"/>
<dbReference type="InterPro" id="IPR023408">
    <property type="entry name" value="MscS_beta-dom_sf"/>
</dbReference>
<dbReference type="GO" id="GO:0008381">
    <property type="term" value="F:mechanosensitive monoatomic ion channel activity"/>
    <property type="evidence" value="ECO:0007669"/>
    <property type="project" value="UniProtKB-ARBA"/>
</dbReference>
<dbReference type="Gene3D" id="3.30.70.100">
    <property type="match status" value="1"/>
</dbReference>
<evidence type="ECO:0000256" key="5">
    <source>
        <dbReference type="ARBA" id="ARBA00022989"/>
    </source>
</evidence>
<dbReference type="InterPro" id="IPR006685">
    <property type="entry name" value="MscS_channel_2nd"/>
</dbReference>
<dbReference type="SUPFAM" id="SSF82689">
    <property type="entry name" value="Mechanosensitive channel protein MscS (YggB), C-terminal domain"/>
    <property type="match status" value="1"/>
</dbReference>
<keyword evidence="5 7" id="KW-1133">Transmembrane helix</keyword>
<dbReference type="InterPro" id="IPR010920">
    <property type="entry name" value="LSM_dom_sf"/>
</dbReference>
<dbReference type="PANTHER" id="PTHR30347:SF1">
    <property type="entry name" value="MECHANOSENSITIVE CHANNEL MSCK"/>
    <property type="match status" value="1"/>
</dbReference>
<evidence type="ECO:0000313" key="10">
    <source>
        <dbReference type="EMBL" id="BDD08646.1"/>
    </source>
</evidence>
<feature type="domain" description="Mechanosensitive ion channel MscS" evidence="8">
    <location>
        <begin position="140"/>
        <end position="207"/>
    </location>
</feature>
<accession>A0AAU9C938</accession>
<dbReference type="Gene3D" id="1.10.287.1260">
    <property type="match status" value="1"/>
</dbReference>
<evidence type="ECO:0000256" key="3">
    <source>
        <dbReference type="ARBA" id="ARBA00022475"/>
    </source>
</evidence>
<proteinExistence type="inferred from homology"/>
<dbReference type="PANTHER" id="PTHR30347">
    <property type="entry name" value="POTASSIUM CHANNEL RELATED"/>
    <property type="match status" value="1"/>
</dbReference>
<dbReference type="InterPro" id="IPR011014">
    <property type="entry name" value="MscS_channel_TM-2"/>
</dbReference>
<protein>
    <submittedName>
        <fullName evidence="10">Mechanosensitive ion channel protein MscS</fullName>
    </submittedName>
</protein>
<evidence type="ECO:0000256" key="6">
    <source>
        <dbReference type="ARBA" id="ARBA00023136"/>
    </source>
</evidence>
<feature type="transmembrane region" description="Helical" evidence="7">
    <location>
        <begin position="51"/>
        <end position="74"/>
    </location>
</feature>
<dbReference type="Pfam" id="PF21082">
    <property type="entry name" value="MS_channel_3rd"/>
    <property type="match status" value="1"/>
</dbReference>
<evidence type="ECO:0000313" key="11">
    <source>
        <dbReference type="Proteomes" id="UP001348817"/>
    </source>
</evidence>
<name>A0AAU9C938_9BACT</name>
<gene>
    <name evidence="10" type="ORF">FUAX_10780</name>
</gene>
<evidence type="ECO:0000256" key="2">
    <source>
        <dbReference type="ARBA" id="ARBA00008017"/>
    </source>
</evidence>
<dbReference type="InterPro" id="IPR052702">
    <property type="entry name" value="MscS-like_channel"/>
</dbReference>
<dbReference type="Gene3D" id="2.30.30.60">
    <property type="match status" value="1"/>
</dbReference>
<keyword evidence="6 7" id="KW-0472">Membrane</keyword>
<sequence>MLIFGVPYLQNSSLSILLHTNHITTMELLESIFNHFRDFLALKVIGTGDNAVTLGSIISFTLAMAALYVGAEYFRKILSNRILIRFERLRDHRTAIGSVARYFTLIIGFFVIVQSFGLDLSSVYVLFGSLGVGIGIGLQNVAENLISGVIIFFERPLKVGDRVEVGDIVGQIQNIGPRATTVLTNDNISVIVPNSRFVSDTVINWSHNNRRVRLRIPVGVAYKENPETIRELLLQVADEHPDILKKPEPEVWFINYGESSLDFELVIWTETRTTVPKVLQSELYYSIFKIFKQHKVEIPFPQRDLHLVSVPEKMESLS</sequence>
<keyword evidence="11" id="KW-1185">Reference proteome</keyword>
<feature type="transmembrane region" description="Helical" evidence="7">
    <location>
        <begin position="95"/>
        <end position="117"/>
    </location>
</feature>
<reference evidence="10 11" key="1">
    <citation type="submission" date="2021-12" db="EMBL/GenBank/DDBJ databases">
        <title>Genome sequencing of bacteria with rrn-lacking chromosome and rrn-plasmid.</title>
        <authorList>
            <person name="Anda M."/>
            <person name="Iwasaki W."/>
        </authorList>
    </citation>
    <scope>NUCLEOTIDE SEQUENCE [LARGE SCALE GENOMIC DNA]</scope>
    <source>
        <strain evidence="10 11">DSM 100852</strain>
    </source>
</reference>
<organism evidence="10 11">
    <name type="scientific">Fulvitalea axinellae</name>
    <dbReference type="NCBI Taxonomy" id="1182444"/>
    <lineage>
        <taxon>Bacteria</taxon>
        <taxon>Pseudomonadati</taxon>
        <taxon>Bacteroidota</taxon>
        <taxon>Cytophagia</taxon>
        <taxon>Cytophagales</taxon>
        <taxon>Persicobacteraceae</taxon>
        <taxon>Fulvitalea</taxon>
    </lineage>
</organism>
<evidence type="ECO:0000256" key="4">
    <source>
        <dbReference type="ARBA" id="ARBA00022692"/>
    </source>
</evidence>
<dbReference type="EMBL" id="AP025314">
    <property type="protein sequence ID" value="BDD08646.1"/>
    <property type="molecule type" value="Genomic_DNA"/>
</dbReference>
<dbReference type="Pfam" id="PF00924">
    <property type="entry name" value="MS_channel_2nd"/>
    <property type="match status" value="1"/>
</dbReference>
<dbReference type="InterPro" id="IPR011066">
    <property type="entry name" value="MscS_channel_C_sf"/>
</dbReference>
<dbReference type="SUPFAM" id="SSF82861">
    <property type="entry name" value="Mechanosensitive channel protein MscS (YggB), transmembrane region"/>
    <property type="match status" value="1"/>
</dbReference>
<dbReference type="GO" id="GO:0005886">
    <property type="term" value="C:plasma membrane"/>
    <property type="evidence" value="ECO:0007669"/>
    <property type="project" value="UniProtKB-SubCell"/>
</dbReference>
<evidence type="ECO:0000256" key="7">
    <source>
        <dbReference type="SAM" id="Phobius"/>
    </source>
</evidence>
<dbReference type="AlphaFoldDB" id="A0AAU9C938"/>
<dbReference type="Proteomes" id="UP001348817">
    <property type="component" value="Chromosome"/>
</dbReference>
<feature type="domain" description="Mechanosensitive ion channel MscS C-terminal" evidence="9">
    <location>
        <begin position="215"/>
        <end position="298"/>
    </location>
</feature>
<comment type="similarity">
    <text evidence="2">Belongs to the MscS (TC 1.A.23) family.</text>
</comment>
<dbReference type="InterPro" id="IPR049278">
    <property type="entry name" value="MS_channel_C"/>
</dbReference>
<evidence type="ECO:0000259" key="9">
    <source>
        <dbReference type="Pfam" id="PF21082"/>
    </source>
</evidence>
<dbReference type="SUPFAM" id="SSF50182">
    <property type="entry name" value="Sm-like ribonucleoproteins"/>
    <property type="match status" value="1"/>
</dbReference>
<evidence type="ECO:0000256" key="1">
    <source>
        <dbReference type="ARBA" id="ARBA00004651"/>
    </source>
</evidence>
<comment type="subcellular location">
    <subcellularLocation>
        <location evidence="1">Cell membrane</location>
        <topology evidence="1">Multi-pass membrane protein</topology>
    </subcellularLocation>
</comment>
<feature type="transmembrane region" description="Helical" evidence="7">
    <location>
        <begin position="123"/>
        <end position="153"/>
    </location>
</feature>